<protein>
    <submittedName>
        <fullName evidence="1">Uncharacterized protein</fullName>
    </submittedName>
</protein>
<sequence>MTTNNKNNTVHQQLPAAFVIGQLRAFSAEKANLSWPAPFGHVHHSEKAAHDDQTTTVAEDESVFLSDIELTFSDCSTVIEGADDQHTRGRHYLVDLFNDDDDYKTFALFNLHPESPADETSGFPSFQLNEADEVDFLQQPLTSGWLEVLRGLVSSAEGVQPSVKNAGDETSAFPSFQLNDADEVDFLQQPLTAGWLELLRGLAFSAEGVQPENSTAQNKKDEADDTSGLLFLVDLFNDDDDYNMLALLDLHPEATNKQDEDSDASAILDAHDDKFDNLLEQSLRDGFEELLQSLVSGASDAKEEDTKSTAILDAYDEAENLLEQSLTEAFTDLVDGLVSAGPKEEDAEDLVHLVSFDIETMSFEDYVSGPKLKLKLEVQKDEKDDGESCLSASMSFVSDYVSDAKLKLE</sequence>
<reference evidence="1" key="1">
    <citation type="journal article" date="2023" name="PhytoFront">
        <title>Draft Genome Resources of Seven Strains of Tilletia horrida, Causal Agent of Kernel Smut of Rice.</title>
        <authorList>
            <person name="Khanal S."/>
            <person name="Antony Babu S."/>
            <person name="Zhou X.G."/>
        </authorList>
    </citation>
    <scope>NUCLEOTIDE SEQUENCE</scope>
    <source>
        <strain evidence="1">TX3</strain>
    </source>
</reference>
<name>A0AAN6JTR7_9BASI</name>
<comment type="caution">
    <text evidence="1">The sequence shown here is derived from an EMBL/GenBank/DDBJ whole genome shotgun (WGS) entry which is preliminary data.</text>
</comment>
<evidence type="ECO:0000313" key="2">
    <source>
        <dbReference type="Proteomes" id="UP001176521"/>
    </source>
</evidence>
<feature type="non-terminal residue" evidence="1">
    <location>
        <position position="409"/>
    </location>
</feature>
<dbReference type="Proteomes" id="UP001176521">
    <property type="component" value="Unassembled WGS sequence"/>
</dbReference>
<gene>
    <name evidence="1" type="ORF">OC842_000793</name>
</gene>
<dbReference type="AlphaFoldDB" id="A0AAN6JTR7"/>
<accession>A0AAN6JTR7</accession>
<keyword evidence="2" id="KW-1185">Reference proteome</keyword>
<proteinExistence type="predicted"/>
<evidence type="ECO:0000313" key="1">
    <source>
        <dbReference type="EMBL" id="KAK0539753.1"/>
    </source>
</evidence>
<dbReference type="EMBL" id="JAPDMQ010000025">
    <property type="protein sequence ID" value="KAK0539753.1"/>
    <property type="molecule type" value="Genomic_DNA"/>
</dbReference>
<organism evidence="1 2">
    <name type="scientific">Tilletia horrida</name>
    <dbReference type="NCBI Taxonomy" id="155126"/>
    <lineage>
        <taxon>Eukaryota</taxon>
        <taxon>Fungi</taxon>
        <taxon>Dikarya</taxon>
        <taxon>Basidiomycota</taxon>
        <taxon>Ustilaginomycotina</taxon>
        <taxon>Exobasidiomycetes</taxon>
        <taxon>Tilletiales</taxon>
        <taxon>Tilletiaceae</taxon>
        <taxon>Tilletia</taxon>
    </lineage>
</organism>